<name>A0ABP6BD03_9ACTN</name>
<keyword evidence="3" id="KW-0378">Hydrolase</keyword>
<reference evidence="4" key="1">
    <citation type="journal article" date="2019" name="Int. J. Syst. Evol. Microbiol.">
        <title>The Global Catalogue of Microorganisms (GCM) 10K type strain sequencing project: providing services to taxonomists for standard genome sequencing and annotation.</title>
        <authorList>
            <consortium name="The Broad Institute Genomics Platform"/>
            <consortium name="The Broad Institute Genome Sequencing Center for Infectious Disease"/>
            <person name="Wu L."/>
            <person name="Ma J."/>
        </authorList>
    </citation>
    <scope>NUCLEOTIDE SEQUENCE [LARGE SCALE GENOMIC DNA]</scope>
    <source>
        <strain evidence="4">JCM 6924</strain>
    </source>
</reference>
<dbReference type="RefSeq" id="WP_344543879.1">
    <property type="nucleotide sequence ID" value="NZ_BAAATM010000027.1"/>
</dbReference>
<feature type="domain" description="GmrSD restriction endonucleases C-terminal" evidence="2">
    <location>
        <begin position="105"/>
        <end position="200"/>
    </location>
</feature>
<accession>A0ABP6BD03</accession>
<feature type="chain" id="PRO_5046455646" evidence="1">
    <location>
        <begin position="27"/>
        <end position="218"/>
    </location>
</feature>
<keyword evidence="3" id="KW-0540">Nuclease</keyword>
<dbReference type="Proteomes" id="UP001501095">
    <property type="component" value="Unassembled WGS sequence"/>
</dbReference>
<evidence type="ECO:0000256" key="1">
    <source>
        <dbReference type="SAM" id="SignalP"/>
    </source>
</evidence>
<dbReference type="GO" id="GO:0004519">
    <property type="term" value="F:endonuclease activity"/>
    <property type="evidence" value="ECO:0007669"/>
    <property type="project" value="UniProtKB-KW"/>
</dbReference>
<comment type="caution">
    <text evidence="3">The sequence shown here is derived from an EMBL/GenBank/DDBJ whole genome shotgun (WGS) entry which is preliminary data.</text>
</comment>
<dbReference type="Pfam" id="PF07510">
    <property type="entry name" value="GmrSD_C"/>
    <property type="match status" value="1"/>
</dbReference>
<dbReference type="InterPro" id="IPR011089">
    <property type="entry name" value="GmrSD_C"/>
</dbReference>
<evidence type="ECO:0000313" key="4">
    <source>
        <dbReference type="Proteomes" id="UP001501095"/>
    </source>
</evidence>
<proteinExistence type="predicted"/>
<dbReference type="PANTHER" id="PTHR24094:SF15">
    <property type="entry name" value="AMP-DEPENDENT SYNTHETASE_LIGASE DOMAIN-CONTAINING PROTEIN-RELATED"/>
    <property type="match status" value="1"/>
</dbReference>
<organism evidence="3 4">
    <name type="scientific">Streptomyces levis</name>
    <dbReference type="NCBI Taxonomy" id="285566"/>
    <lineage>
        <taxon>Bacteria</taxon>
        <taxon>Bacillati</taxon>
        <taxon>Actinomycetota</taxon>
        <taxon>Actinomycetes</taxon>
        <taxon>Kitasatosporales</taxon>
        <taxon>Streptomycetaceae</taxon>
        <taxon>Streptomyces</taxon>
    </lineage>
</organism>
<evidence type="ECO:0000313" key="3">
    <source>
        <dbReference type="EMBL" id="GAA2558082.1"/>
    </source>
</evidence>
<sequence>MVKAVLRGLAAALVVLSATITAPAHAAETLPLTEAVDRLPLGTESRDGYTRTSFRHWNAGDDPTDGCHTRAEVLLHEAVEAPAVGASCRLEGGRWFSYYDAVTVAGPSGLDIDHMVPLAEAWDSGASAWSPQRREAYANDQGQEASLVAVTARSNRSKADQDPAQWLPPAAEAHCRYAAEWVATKLRWRLTADEPEVAALRDLGDRCPLQDVVYDPAP</sequence>
<keyword evidence="1" id="KW-0732">Signal</keyword>
<dbReference type="PANTHER" id="PTHR24094">
    <property type="entry name" value="SECRETED PROTEIN"/>
    <property type="match status" value="1"/>
</dbReference>
<keyword evidence="4" id="KW-1185">Reference proteome</keyword>
<evidence type="ECO:0000259" key="2">
    <source>
        <dbReference type="Pfam" id="PF07510"/>
    </source>
</evidence>
<protein>
    <submittedName>
        <fullName evidence="3">HNH endonuclease family protein</fullName>
    </submittedName>
</protein>
<keyword evidence="3" id="KW-0255">Endonuclease</keyword>
<dbReference type="EMBL" id="BAAATM010000027">
    <property type="protein sequence ID" value="GAA2558082.1"/>
    <property type="molecule type" value="Genomic_DNA"/>
</dbReference>
<gene>
    <name evidence="3" type="ORF">GCM10010423_69830</name>
</gene>
<feature type="signal peptide" evidence="1">
    <location>
        <begin position="1"/>
        <end position="26"/>
    </location>
</feature>